<name>A0ABW4RUX3_9ACTN</name>
<dbReference type="SFLD" id="SFLDS00003">
    <property type="entry name" value="Haloacid_Dehalogenase"/>
    <property type="match status" value="1"/>
</dbReference>
<keyword evidence="1" id="KW-0489">Methyltransferase</keyword>
<dbReference type="CDD" id="cd07505">
    <property type="entry name" value="HAD_BPGM-like"/>
    <property type="match status" value="1"/>
</dbReference>
<dbReference type="Proteomes" id="UP001597326">
    <property type="component" value="Unassembled WGS sequence"/>
</dbReference>
<dbReference type="GO" id="GO:0016787">
    <property type="term" value="F:hydrolase activity"/>
    <property type="evidence" value="ECO:0007669"/>
    <property type="project" value="UniProtKB-KW"/>
</dbReference>
<dbReference type="InterPro" id="IPR023198">
    <property type="entry name" value="PGP-like_dom2"/>
</dbReference>
<dbReference type="InterPro" id="IPR023214">
    <property type="entry name" value="HAD_sf"/>
</dbReference>
<dbReference type="PANTHER" id="PTHR12133">
    <property type="entry name" value="TRNA (ADENINE(58)-N(1))-METHYLTRANSFERASE"/>
    <property type="match status" value="1"/>
</dbReference>
<dbReference type="Pfam" id="PF00702">
    <property type="entry name" value="Hydrolase"/>
    <property type="match status" value="1"/>
</dbReference>
<feature type="region of interest" description="Disordered" evidence="5">
    <location>
        <begin position="511"/>
        <end position="556"/>
    </location>
</feature>
<feature type="region of interest" description="Disordered" evidence="5">
    <location>
        <begin position="236"/>
        <end position="271"/>
    </location>
</feature>
<evidence type="ECO:0000259" key="6">
    <source>
        <dbReference type="Pfam" id="PF08704"/>
    </source>
</evidence>
<dbReference type="RefSeq" id="WP_343873485.1">
    <property type="nucleotide sequence ID" value="NZ_BAAAIX010000016.1"/>
</dbReference>
<evidence type="ECO:0000256" key="3">
    <source>
        <dbReference type="ARBA" id="ARBA00022691"/>
    </source>
</evidence>
<keyword evidence="8" id="KW-1185">Reference proteome</keyword>
<dbReference type="PROSITE" id="PS51620">
    <property type="entry name" value="SAM_TRM61"/>
    <property type="match status" value="1"/>
</dbReference>
<dbReference type="SFLD" id="SFLDG01129">
    <property type="entry name" value="C1.5:_HAD__Beta-PGM__Phosphata"/>
    <property type="match status" value="1"/>
</dbReference>
<evidence type="ECO:0000256" key="1">
    <source>
        <dbReference type="ARBA" id="ARBA00022603"/>
    </source>
</evidence>
<organism evidence="7 8">
    <name type="scientific">Luteococcus peritonei</name>
    <dbReference type="NCBI Taxonomy" id="88874"/>
    <lineage>
        <taxon>Bacteria</taxon>
        <taxon>Bacillati</taxon>
        <taxon>Actinomycetota</taxon>
        <taxon>Actinomycetes</taxon>
        <taxon>Propionibacteriales</taxon>
        <taxon>Propionibacteriaceae</taxon>
        <taxon>Luteococcus</taxon>
    </lineage>
</organism>
<dbReference type="PANTHER" id="PTHR12133:SF1">
    <property type="entry name" value="TRNA (ADENINE(58)-N(1))-METHYLTRANSFERASE, MITOCHONDRIAL"/>
    <property type="match status" value="1"/>
</dbReference>
<protein>
    <submittedName>
        <fullName evidence="7">HAD-IA family hydrolase</fullName>
    </submittedName>
</protein>
<reference evidence="8" key="1">
    <citation type="journal article" date="2019" name="Int. J. Syst. Evol. Microbiol.">
        <title>The Global Catalogue of Microorganisms (GCM) 10K type strain sequencing project: providing services to taxonomists for standard genome sequencing and annotation.</title>
        <authorList>
            <consortium name="The Broad Institute Genomics Platform"/>
            <consortium name="The Broad Institute Genome Sequencing Center for Infectious Disease"/>
            <person name="Wu L."/>
            <person name="Ma J."/>
        </authorList>
    </citation>
    <scope>NUCLEOTIDE SEQUENCE [LARGE SCALE GENOMIC DNA]</scope>
    <source>
        <strain evidence="8">CAIM 431</strain>
    </source>
</reference>
<dbReference type="SUPFAM" id="SSF53335">
    <property type="entry name" value="S-adenosyl-L-methionine-dependent methyltransferases"/>
    <property type="match status" value="1"/>
</dbReference>
<dbReference type="InterPro" id="IPR036412">
    <property type="entry name" value="HAD-like_sf"/>
</dbReference>
<comment type="caution">
    <text evidence="7">The sequence shown here is derived from an EMBL/GenBank/DDBJ whole genome shotgun (WGS) entry which is preliminary data.</text>
</comment>
<gene>
    <name evidence="7" type="ORF">ACFSCS_06575</name>
</gene>
<dbReference type="Gene3D" id="3.40.50.150">
    <property type="entry name" value="Vaccinia Virus protein VP39"/>
    <property type="match status" value="1"/>
</dbReference>
<keyword evidence="7" id="KW-0378">Hydrolase</keyword>
<proteinExistence type="predicted"/>
<dbReference type="Gene3D" id="3.40.50.1000">
    <property type="entry name" value="HAD superfamily/HAD-like"/>
    <property type="match status" value="1"/>
</dbReference>
<dbReference type="InterPro" id="IPR049470">
    <property type="entry name" value="TRM61_C"/>
</dbReference>
<dbReference type="Pfam" id="PF14801">
    <property type="entry name" value="TrmI-like_N"/>
    <property type="match status" value="1"/>
</dbReference>
<dbReference type="NCBIfam" id="TIGR01509">
    <property type="entry name" value="HAD-SF-IA-v3"/>
    <property type="match status" value="1"/>
</dbReference>
<keyword evidence="2" id="KW-0808">Transferase</keyword>
<keyword evidence="3" id="KW-0949">S-adenosyl-L-methionine</keyword>
<evidence type="ECO:0000313" key="8">
    <source>
        <dbReference type="Proteomes" id="UP001597326"/>
    </source>
</evidence>
<dbReference type="InterPro" id="IPR014816">
    <property type="entry name" value="tRNA_MeTrfase_Gcd14"/>
</dbReference>
<dbReference type="CDD" id="cd02440">
    <property type="entry name" value="AdoMet_MTases"/>
    <property type="match status" value="1"/>
</dbReference>
<dbReference type="SUPFAM" id="SSF56784">
    <property type="entry name" value="HAD-like"/>
    <property type="match status" value="1"/>
</dbReference>
<evidence type="ECO:0000256" key="2">
    <source>
        <dbReference type="ARBA" id="ARBA00022679"/>
    </source>
</evidence>
<evidence type="ECO:0000313" key="7">
    <source>
        <dbReference type="EMBL" id="MFD1889854.1"/>
    </source>
</evidence>
<dbReference type="EMBL" id="JBHUFZ010000015">
    <property type="protein sequence ID" value="MFD1889854.1"/>
    <property type="molecule type" value="Genomic_DNA"/>
</dbReference>
<feature type="compositionally biased region" description="Acidic residues" evidence="5">
    <location>
        <begin position="546"/>
        <end position="556"/>
    </location>
</feature>
<feature type="domain" description="tRNA (adenine(58)-N(1))-methyltransferase catalytic subunit TRM61 C-terminal" evidence="6">
    <location>
        <begin position="321"/>
        <end position="486"/>
    </location>
</feature>
<keyword evidence="4" id="KW-0819">tRNA processing</keyword>
<dbReference type="Gene3D" id="3.10.330.20">
    <property type="match status" value="1"/>
</dbReference>
<dbReference type="Pfam" id="PF08704">
    <property type="entry name" value="GCD14"/>
    <property type="match status" value="1"/>
</dbReference>
<dbReference type="Gene3D" id="1.10.150.240">
    <property type="entry name" value="Putative phosphatase, domain 2"/>
    <property type="match status" value="1"/>
</dbReference>
<evidence type="ECO:0000256" key="5">
    <source>
        <dbReference type="SAM" id="MobiDB-lite"/>
    </source>
</evidence>
<accession>A0ABW4RUX3</accession>
<sequence>MTNSAKPFATAARPEAVLWDFDSTLVDTEPIWMRCEVQTAQHFGLEWSEADSQAIVGMSVWGLADLMAERLGRPEVSADDVREDLERRAVAAMADEGEKLFLPGAHELLTEMREQGVRTALVSSTPRYIIDAILANLPELGFAAIVGGDEVSQNKPAPDGYLKAAELLGVDAANCLVLEDSPTGADAGQASGAVVVAIPSTIPVPEARRRVVIDSLDGVTCTLLFQLYRRSIGRPAKMVAPPTPPTENFSGVRTGPLQPGERVTLSDQKGRRHSIQLTPGKAFHSSKGGFLHDELIGRPEGVTVEAGGMTFLALRPLMSDYTVAMPREAAVIYPKDAAQILMWGDIFPGARVLEAGVGSGALSIALLRAIGPAGSLHSYERRQEFADVARTNVENFLGMAHPGWTLTVGDLVENIADEPIDRAVLDMLAPWECVDAVGEVLQPGGVLTCYVATATQLGRVADTLRVHGGFTEPQATETTMRDWHAEGLAIRPGHGSTGHTGFLVHSRRLAPGITAPMRKRRPAPGAYGPDYHGPRPANIPMSNQDVPEDAPQEQED</sequence>
<dbReference type="InterPro" id="IPR029063">
    <property type="entry name" value="SAM-dependent_MTases_sf"/>
</dbReference>
<dbReference type="InterPro" id="IPR006439">
    <property type="entry name" value="HAD-SF_hydro_IA"/>
</dbReference>
<evidence type="ECO:0000256" key="4">
    <source>
        <dbReference type="ARBA" id="ARBA00022694"/>
    </source>
</evidence>